<comment type="subcellular location">
    <subcellularLocation>
        <location evidence="1">Membrane</location>
    </subcellularLocation>
</comment>
<dbReference type="OMA" id="WSAWAIN"/>
<evidence type="ECO:0000256" key="3">
    <source>
        <dbReference type="ARBA" id="ARBA00022692"/>
    </source>
</evidence>
<dbReference type="InterPro" id="IPR045265">
    <property type="entry name" value="AIR12_DOMON"/>
</dbReference>
<dbReference type="OrthoDB" id="2419613at2759"/>
<dbReference type="CDD" id="cd08760">
    <property type="entry name" value="Cyt_b561_FRRS1_like"/>
    <property type="match status" value="1"/>
</dbReference>
<evidence type="ECO:0000256" key="5">
    <source>
        <dbReference type="ARBA" id="ARBA00022982"/>
    </source>
</evidence>
<organism evidence="14">
    <name type="scientific">Physcomitrium patens</name>
    <name type="common">Spreading-leaved earth moss</name>
    <name type="synonym">Physcomitrella patens</name>
    <dbReference type="NCBI Taxonomy" id="3218"/>
    <lineage>
        <taxon>Eukaryota</taxon>
        <taxon>Viridiplantae</taxon>
        <taxon>Streptophyta</taxon>
        <taxon>Embryophyta</taxon>
        <taxon>Bryophyta</taxon>
        <taxon>Bryophytina</taxon>
        <taxon>Bryopsida</taxon>
        <taxon>Funariidae</taxon>
        <taxon>Funariales</taxon>
        <taxon>Funariaceae</taxon>
        <taxon>Physcomitrium</taxon>
    </lineage>
</organism>
<dbReference type="InterPro" id="IPR005018">
    <property type="entry name" value="DOMON_domain"/>
</dbReference>
<feature type="chain" id="PRO_5014297952" description="Cytochrome b561 and DOMON domain-containing protein" evidence="11">
    <location>
        <begin position="20"/>
        <end position="395"/>
    </location>
</feature>
<dbReference type="GO" id="GO:0046872">
    <property type="term" value="F:metal ion binding"/>
    <property type="evidence" value="ECO:0007669"/>
    <property type="project" value="UniProtKB-KW"/>
</dbReference>
<keyword evidence="9" id="KW-0408">Iron</keyword>
<feature type="binding site" description="axial binding residue" evidence="9">
    <location>
        <position position="314"/>
    </location>
    <ligand>
        <name>heme b</name>
        <dbReference type="ChEBI" id="CHEBI:60344"/>
        <label>1</label>
    </ligand>
    <ligandPart>
        <name>Fe</name>
        <dbReference type="ChEBI" id="CHEBI:18248"/>
    </ligandPart>
</feature>
<reference evidence="14 16" key="2">
    <citation type="journal article" date="2018" name="Plant J.">
        <title>The Physcomitrella patens chromosome-scale assembly reveals moss genome structure and evolution.</title>
        <authorList>
            <person name="Lang D."/>
            <person name="Ullrich K.K."/>
            <person name="Murat F."/>
            <person name="Fuchs J."/>
            <person name="Jenkins J."/>
            <person name="Haas F.B."/>
            <person name="Piednoel M."/>
            <person name="Gundlach H."/>
            <person name="Van Bel M."/>
            <person name="Meyberg R."/>
            <person name="Vives C."/>
            <person name="Morata J."/>
            <person name="Symeonidi A."/>
            <person name="Hiss M."/>
            <person name="Muchero W."/>
            <person name="Kamisugi Y."/>
            <person name="Saleh O."/>
            <person name="Blanc G."/>
            <person name="Decker E.L."/>
            <person name="van Gessel N."/>
            <person name="Grimwood J."/>
            <person name="Hayes R.D."/>
            <person name="Graham S.W."/>
            <person name="Gunter L.E."/>
            <person name="McDaniel S.F."/>
            <person name="Hoernstein S.N.W."/>
            <person name="Larsson A."/>
            <person name="Li F.W."/>
            <person name="Perroud P.F."/>
            <person name="Phillips J."/>
            <person name="Ranjan P."/>
            <person name="Rokshar D.S."/>
            <person name="Rothfels C.J."/>
            <person name="Schneider L."/>
            <person name="Shu S."/>
            <person name="Stevenson D.W."/>
            <person name="Thummler F."/>
            <person name="Tillich M."/>
            <person name="Villarreal Aguilar J.C."/>
            <person name="Widiez T."/>
            <person name="Wong G.K."/>
            <person name="Wymore A."/>
            <person name="Zhang Y."/>
            <person name="Zimmer A.D."/>
            <person name="Quatrano R.S."/>
            <person name="Mayer K.F.X."/>
            <person name="Goodstein D."/>
            <person name="Casacuberta J.M."/>
            <person name="Vandepoele K."/>
            <person name="Reski R."/>
            <person name="Cuming A.C."/>
            <person name="Tuskan G.A."/>
            <person name="Maumus F."/>
            <person name="Salse J."/>
            <person name="Schmutz J."/>
            <person name="Rensing S.A."/>
        </authorList>
    </citation>
    <scope>NUCLEOTIDE SEQUENCE [LARGE SCALE GENOMIC DNA]</scope>
    <source>
        <strain evidence="15 16">cv. Gransden 2004</strain>
    </source>
</reference>
<accession>A9TA20</accession>
<dbReference type="PANTHER" id="PTHR23130">
    <property type="entry name" value="CYTOCHROME B561 AND DOMON DOMAIN-CONTAINING PROTEIN"/>
    <property type="match status" value="1"/>
</dbReference>
<feature type="domain" description="Cytochrome b561" evidence="13">
    <location>
        <begin position="172"/>
        <end position="369"/>
    </location>
</feature>
<keyword evidence="4 11" id="KW-0732">Signal</keyword>
<dbReference type="InterPro" id="IPR006593">
    <property type="entry name" value="Cyt_b561/ferric_Rdtase_TM"/>
</dbReference>
<dbReference type="PROSITE" id="PS50836">
    <property type="entry name" value="DOMON"/>
    <property type="match status" value="1"/>
</dbReference>
<dbReference type="Gramene" id="Pp3c21_880V3.2">
    <property type="protein sequence ID" value="Pp3c21_880V3.2"/>
    <property type="gene ID" value="Pp3c21_880"/>
</dbReference>
<evidence type="ECO:0000259" key="12">
    <source>
        <dbReference type="PROSITE" id="PS50836"/>
    </source>
</evidence>
<dbReference type="PIRSF" id="PIRSF037471">
    <property type="entry name" value="UCP037471"/>
    <property type="match status" value="1"/>
</dbReference>
<evidence type="ECO:0000256" key="9">
    <source>
        <dbReference type="PIRSR" id="PIRSR037471-1"/>
    </source>
</evidence>
<keyword evidence="6 10" id="KW-1133">Transmembrane helix</keyword>
<feature type="binding site" description="axial binding residue" evidence="9">
    <location>
        <position position="278"/>
    </location>
    <ligand>
        <name>heme b</name>
        <dbReference type="ChEBI" id="CHEBI:60344"/>
        <label>1</label>
    </ligand>
    <ligandPart>
        <name>Fe</name>
        <dbReference type="ChEBI" id="CHEBI:18248"/>
    </ligandPart>
</feature>
<feature type="binding site" description="axial binding residue" evidence="9">
    <location>
        <position position="210"/>
    </location>
    <ligand>
        <name>heme b</name>
        <dbReference type="ChEBI" id="CHEBI:60344"/>
        <label>1</label>
    </ligand>
    <ligandPart>
        <name>Fe</name>
        <dbReference type="ChEBI" id="CHEBI:18248"/>
    </ligandPart>
</feature>
<feature type="domain" description="DOMON" evidence="12">
    <location>
        <begin position="45"/>
        <end position="163"/>
    </location>
</feature>
<dbReference type="Pfam" id="PF03188">
    <property type="entry name" value="Cytochrom_B561"/>
    <property type="match status" value="1"/>
</dbReference>
<dbReference type="PANTHER" id="PTHR23130:SF199">
    <property type="entry name" value="CYTOCHROME B561 AND DOMON DOMAIN-CONTAINING PROTEIN"/>
    <property type="match status" value="1"/>
</dbReference>
<comment type="cofactor">
    <cofactor evidence="8">
        <name>heme b</name>
        <dbReference type="ChEBI" id="CHEBI:60344"/>
    </cofactor>
    <text evidence="8">Binds 2 heme b groups non-covalently.</text>
</comment>
<evidence type="ECO:0000256" key="6">
    <source>
        <dbReference type="ARBA" id="ARBA00022989"/>
    </source>
</evidence>
<dbReference type="GO" id="GO:0016020">
    <property type="term" value="C:membrane"/>
    <property type="evidence" value="ECO:0007669"/>
    <property type="project" value="UniProtKB-SubCell"/>
</dbReference>
<evidence type="ECO:0000256" key="8">
    <source>
        <dbReference type="PIRNR" id="PIRNR037471"/>
    </source>
</evidence>
<protein>
    <recommendedName>
        <fullName evidence="8">Cytochrome b561 and DOMON domain-containing protein</fullName>
    </recommendedName>
</protein>
<dbReference type="GeneID" id="112274509"/>
<dbReference type="STRING" id="3218.A9TA20"/>
<dbReference type="Gramene" id="Pp3c21_880V3.1">
    <property type="protein sequence ID" value="Pp3c21_880V3.1"/>
    <property type="gene ID" value="Pp3c21_880"/>
</dbReference>
<feature type="transmembrane region" description="Helical" evidence="10">
    <location>
        <begin position="310"/>
        <end position="330"/>
    </location>
</feature>
<feature type="transmembrane region" description="Helical" evidence="10">
    <location>
        <begin position="345"/>
        <end position="369"/>
    </location>
</feature>
<gene>
    <name evidence="15" type="primary">LOC112274509</name>
    <name evidence="14" type="ORF">PHYPA_025574</name>
</gene>
<feature type="transmembrane region" description="Helical" evidence="10">
    <location>
        <begin position="241"/>
        <end position="264"/>
    </location>
</feature>
<evidence type="ECO:0000259" key="13">
    <source>
        <dbReference type="PROSITE" id="PS50939"/>
    </source>
</evidence>
<keyword evidence="3 10" id="KW-0812">Transmembrane</keyword>
<keyword evidence="9" id="KW-0479">Metal-binding</keyword>
<dbReference type="InterPro" id="IPR017214">
    <property type="entry name" value="UCP037471"/>
</dbReference>
<dbReference type="EnsemblPlants" id="Pp3c21_880V3.1">
    <property type="protein sequence ID" value="Pp3c21_880V3.1"/>
    <property type="gene ID" value="Pp3c21_880"/>
</dbReference>
<evidence type="ECO:0000313" key="14">
    <source>
        <dbReference type="EMBL" id="PNR31453.1"/>
    </source>
</evidence>
<dbReference type="Proteomes" id="UP000006727">
    <property type="component" value="Chromosome 21"/>
</dbReference>
<evidence type="ECO:0000256" key="4">
    <source>
        <dbReference type="ARBA" id="ARBA00022729"/>
    </source>
</evidence>
<dbReference type="Pfam" id="PF04526">
    <property type="entry name" value="DUF568"/>
    <property type="match status" value="1"/>
</dbReference>
<sequence>MASAWRCMLVTALLSFVHGASPVHAVCNKTVGTRTFEQCQDLAALGATYAWSLNNDTNSVDFAFSEDMQVTGGWIGWGINPTKGPNMEGTQALIAFKNGTSLIVMEYDVTNAVKDGAPLLPTLVSVKYSNLSAVMVKTTVTIFGTFPLGAGKAATVDHVWNRGRSVNPITFELAEHPLAPANLASVGTVDLATGIASVVGPPHQKLENAHGVISAVAWGILVPIGVMAARYLRPFPWADPLWFYLHITCQLTGYTLGVVGWGLGLQLQKYASPIKYFHRNVGISIFVFATLQVLAMVLRPKRGSKHRRYWNMYHHTVGYATIILSIVNIFEGLDLLQPESKWKDAYIGVLVALAVIAALLETAAWVAWLRRSKGRIPESPPPPHLGSKAKDALEP</sequence>
<feature type="transmembrane region" description="Helical" evidence="10">
    <location>
        <begin position="209"/>
        <end position="229"/>
    </location>
</feature>
<evidence type="ECO:0000256" key="7">
    <source>
        <dbReference type="ARBA" id="ARBA00023136"/>
    </source>
</evidence>
<feature type="signal peptide" evidence="11">
    <location>
        <begin position="1"/>
        <end position="19"/>
    </location>
</feature>
<name>A9TA20_PHYPA</name>
<evidence type="ECO:0000256" key="1">
    <source>
        <dbReference type="ARBA" id="ARBA00004370"/>
    </source>
</evidence>
<dbReference type="SMART" id="SM00665">
    <property type="entry name" value="B561"/>
    <property type="match status" value="1"/>
</dbReference>
<evidence type="ECO:0000256" key="10">
    <source>
        <dbReference type="SAM" id="Phobius"/>
    </source>
</evidence>
<dbReference type="PROSITE" id="PS50939">
    <property type="entry name" value="CYTOCHROME_B561"/>
    <property type="match status" value="1"/>
</dbReference>
<feature type="transmembrane region" description="Helical" evidence="10">
    <location>
        <begin position="276"/>
        <end position="298"/>
    </location>
</feature>
<keyword evidence="7 8" id="KW-0472">Membrane</keyword>
<proteinExistence type="predicted"/>
<dbReference type="RefSeq" id="XP_024359865.1">
    <property type="nucleotide sequence ID" value="XM_024504097.2"/>
</dbReference>
<evidence type="ECO:0000313" key="15">
    <source>
        <dbReference type="EnsemblPlants" id="Pp3c21_880V3.1"/>
    </source>
</evidence>
<feature type="binding site" description="axial binding residue" evidence="9">
    <location>
        <position position="246"/>
    </location>
    <ligand>
        <name>heme b</name>
        <dbReference type="ChEBI" id="CHEBI:60344"/>
        <label>1</label>
    </ligand>
    <ligandPart>
        <name>Fe</name>
        <dbReference type="ChEBI" id="CHEBI:18248"/>
    </ligandPart>
</feature>
<keyword evidence="2 8" id="KW-0813">Transport</keyword>
<keyword evidence="5 8" id="KW-0249">Electron transport</keyword>
<dbReference type="Gene3D" id="1.20.120.1770">
    <property type="match status" value="1"/>
</dbReference>
<dbReference type="EMBL" id="ABEU02000021">
    <property type="protein sequence ID" value="PNR31453.1"/>
    <property type="molecule type" value="Genomic_DNA"/>
</dbReference>
<evidence type="ECO:0000256" key="11">
    <source>
        <dbReference type="SAM" id="SignalP"/>
    </source>
</evidence>
<dbReference type="PaxDb" id="3218-PP1S191_128V6.1"/>
<keyword evidence="16" id="KW-1185">Reference proteome</keyword>
<dbReference type="CDD" id="cd09629">
    <property type="entry name" value="DOMON_CIL1_like"/>
    <property type="match status" value="1"/>
</dbReference>
<dbReference type="eggNOG" id="KOG4293">
    <property type="taxonomic scope" value="Eukaryota"/>
</dbReference>
<reference evidence="15" key="3">
    <citation type="submission" date="2020-12" db="UniProtKB">
        <authorList>
            <consortium name="EnsemblPlants"/>
        </authorList>
    </citation>
    <scope>IDENTIFICATION</scope>
</reference>
<evidence type="ECO:0000256" key="2">
    <source>
        <dbReference type="ARBA" id="ARBA00022448"/>
    </source>
</evidence>
<dbReference type="EnsemblPlants" id="Pp3c21_880V3.2">
    <property type="protein sequence ID" value="Pp3c21_880V3.2"/>
    <property type="gene ID" value="Pp3c21_880"/>
</dbReference>
<dbReference type="HOGENOM" id="CLU_036675_1_1_1"/>
<reference evidence="14 16" key="1">
    <citation type="journal article" date="2008" name="Science">
        <title>The Physcomitrella genome reveals evolutionary insights into the conquest of land by plants.</title>
        <authorList>
            <person name="Rensing S."/>
            <person name="Lang D."/>
            <person name="Zimmer A."/>
            <person name="Terry A."/>
            <person name="Salamov A."/>
            <person name="Shapiro H."/>
            <person name="Nishiyama T."/>
            <person name="Perroud P.-F."/>
            <person name="Lindquist E."/>
            <person name="Kamisugi Y."/>
            <person name="Tanahashi T."/>
            <person name="Sakakibara K."/>
            <person name="Fujita T."/>
            <person name="Oishi K."/>
            <person name="Shin-I T."/>
            <person name="Kuroki Y."/>
            <person name="Toyoda A."/>
            <person name="Suzuki Y."/>
            <person name="Hashimoto A."/>
            <person name="Yamaguchi K."/>
            <person name="Sugano A."/>
            <person name="Kohara Y."/>
            <person name="Fujiyama A."/>
            <person name="Anterola A."/>
            <person name="Aoki S."/>
            <person name="Ashton N."/>
            <person name="Barbazuk W.B."/>
            <person name="Barker E."/>
            <person name="Bennetzen J."/>
            <person name="Bezanilla M."/>
            <person name="Blankenship R."/>
            <person name="Cho S.H."/>
            <person name="Dutcher S."/>
            <person name="Estelle M."/>
            <person name="Fawcett J.A."/>
            <person name="Gundlach H."/>
            <person name="Hanada K."/>
            <person name="Heyl A."/>
            <person name="Hicks K.A."/>
            <person name="Hugh J."/>
            <person name="Lohr M."/>
            <person name="Mayer K."/>
            <person name="Melkozernov A."/>
            <person name="Murata T."/>
            <person name="Nelson D."/>
            <person name="Pils B."/>
            <person name="Prigge M."/>
            <person name="Reiss B."/>
            <person name="Renner T."/>
            <person name="Rombauts S."/>
            <person name="Rushton P."/>
            <person name="Sanderfoot A."/>
            <person name="Schween G."/>
            <person name="Shiu S.-H."/>
            <person name="Stueber K."/>
            <person name="Theodoulou F.L."/>
            <person name="Tu H."/>
            <person name="Van de Peer Y."/>
            <person name="Verrier P.J."/>
            <person name="Waters E."/>
            <person name="Wood A."/>
            <person name="Yang L."/>
            <person name="Cove D."/>
            <person name="Cuming A."/>
            <person name="Hasebe M."/>
            <person name="Lucas S."/>
            <person name="Mishler D.B."/>
            <person name="Reski R."/>
            <person name="Grigoriev I."/>
            <person name="Quatrano R.S."/>
            <person name="Boore J.L."/>
        </authorList>
    </citation>
    <scope>NUCLEOTIDE SEQUENCE [LARGE SCALE GENOMIC DNA]</scope>
    <source>
        <strain evidence="15 16">cv. Gransden 2004</strain>
    </source>
</reference>
<evidence type="ECO:0000313" key="16">
    <source>
        <dbReference type="Proteomes" id="UP000006727"/>
    </source>
</evidence>
<dbReference type="AlphaFoldDB" id="A9TA20"/>